<accession>A0A137P200</accession>
<proteinExistence type="predicted"/>
<dbReference type="InterPro" id="IPR036612">
    <property type="entry name" value="KH_dom_type_1_sf"/>
</dbReference>
<feature type="domain" description="K Homology" evidence="4">
    <location>
        <begin position="299"/>
        <end position="371"/>
    </location>
</feature>
<feature type="domain" description="K Homology" evidence="4">
    <location>
        <begin position="209"/>
        <end position="280"/>
    </location>
</feature>
<dbReference type="PROSITE" id="PS50084">
    <property type="entry name" value="KH_TYPE_1"/>
    <property type="match status" value="3"/>
</dbReference>
<feature type="compositionally biased region" description="Basic and acidic residues" evidence="3">
    <location>
        <begin position="513"/>
        <end position="531"/>
    </location>
</feature>
<feature type="region of interest" description="Disordered" evidence="3">
    <location>
        <begin position="429"/>
        <end position="466"/>
    </location>
</feature>
<dbReference type="CDD" id="cd00105">
    <property type="entry name" value="KH-I"/>
    <property type="match status" value="1"/>
</dbReference>
<feature type="region of interest" description="Disordered" evidence="3">
    <location>
        <begin position="46"/>
        <end position="119"/>
    </location>
</feature>
<feature type="compositionally biased region" description="Low complexity" evidence="3">
    <location>
        <begin position="446"/>
        <end position="466"/>
    </location>
</feature>
<dbReference type="GO" id="GO:0003723">
    <property type="term" value="F:RNA binding"/>
    <property type="evidence" value="ECO:0007669"/>
    <property type="project" value="UniProtKB-UniRule"/>
</dbReference>
<protein>
    <recommendedName>
        <fullName evidence="4">K Homology domain-containing protein</fullName>
    </recommendedName>
</protein>
<keyword evidence="6" id="KW-1185">Reference proteome</keyword>
<dbReference type="EMBL" id="KQ964548">
    <property type="protein sequence ID" value="KXN69090.1"/>
    <property type="molecule type" value="Genomic_DNA"/>
</dbReference>
<evidence type="ECO:0000256" key="2">
    <source>
        <dbReference type="PROSITE-ProRule" id="PRU00117"/>
    </source>
</evidence>
<feature type="domain" description="K Homology" evidence="4">
    <location>
        <begin position="111"/>
        <end position="182"/>
    </location>
</feature>
<keyword evidence="1" id="KW-0677">Repeat</keyword>
<sequence length="541" mass="58074">MGEDYSAVPPPAAAGSANISKGDSSKKSNPDFSDALAKAKALAAKFATQATQAPDQNSDDDGKRKRNFEDGSDLVASNQDYGGEYKRFSGNEGPKRSGMGNEDVRGSSAGGPPSLSFQVPSNKVGLIIGRNGETLKRIQNEHGVKILFNPESHPPQPERTCILNGHPTATEPAKKAILDLITASNNYQQNQRSDNYNNNNGVEGPVPYGMIRIQVPIPISKVGLVIGRGGETIRELQTRSGCKVMVLPEEDTVKQERFVQIQGPQQAVDIAKGMVTDVVNNVYYQAQSVNAYGQPVATLNVSCTLTIPNNTVGLVIGRGGETIKNLQQVSRAKIQIEQNSPEDAPEDRLIHLSGSLDCVEYAKTMINDKVGANRVRSTPLAGPNGQPLDQSQLYSYGTYGGQDPYYNAYQYSQYAGYYGDQSQSSYGYYGADGTGQADDKDKNGSKGDSASAAVGGESGAASAAGQDDPEYQAQLANYYAQYGDYYKKYYESYGYGYNGQDGGQSTGEAGGDEYSHHHATDSKYKDHHEYDTTSGGYGADK</sequence>
<reference evidence="5 6" key="1">
    <citation type="journal article" date="2015" name="Genome Biol. Evol.">
        <title>Phylogenomic analyses indicate that early fungi evolved digesting cell walls of algal ancestors of land plants.</title>
        <authorList>
            <person name="Chang Y."/>
            <person name="Wang S."/>
            <person name="Sekimoto S."/>
            <person name="Aerts A.L."/>
            <person name="Choi C."/>
            <person name="Clum A."/>
            <person name="LaButti K.M."/>
            <person name="Lindquist E.A."/>
            <person name="Yee Ngan C."/>
            <person name="Ohm R.A."/>
            <person name="Salamov A.A."/>
            <person name="Grigoriev I.V."/>
            <person name="Spatafora J.W."/>
            <person name="Berbee M.L."/>
        </authorList>
    </citation>
    <scope>NUCLEOTIDE SEQUENCE [LARGE SCALE GENOMIC DNA]</scope>
    <source>
        <strain evidence="5 6">NRRL 28638</strain>
    </source>
</reference>
<gene>
    <name evidence="5" type="ORF">CONCODRAFT_71744</name>
</gene>
<dbReference type="Gene3D" id="3.30.1370.10">
    <property type="entry name" value="K Homology domain, type 1"/>
    <property type="match status" value="3"/>
</dbReference>
<dbReference type="OMA" id="QNTTGCK"/>
<feature type="region of interest" description="Disordered" evidence="3">
    <location>
        <begin position="1"/>
        <end position="33"/>
    </location>
</feature>
<evidence type="ECO:0000256" key="3">
    <source>
        <dbReference type="SAM" id="MobiDB-lite"/>
    </source>
</evidence>
<evidence type="ECO:0000313" key="6">
    <source>
        <dbReference type="Proteomes" id="UP000070444"/>
    </source>
</evidence>
<feature type="compositionally biased region" description="Basic and acidic residues" evidence="3">
    <location>
        <begin position="83"/>
        <end position="95"/>
    </location>
</feature>
<feature type="compositionally biased region" description="Basic and acidic residues" evidence="3">
    <location>
        <begin position="60"/>
        <end position="69"/>
    </location>
</feature>
<dbReference type="SUPFAM" id="SSF54791">
    <property type="entry name" value="Eukaryotic type KH-domain (KH-domain type I)"/>
    <property type="match status" value="3"/>
</dbReference>
<dbReference type="PANTHER" id="PTHR10288">
    <property type="entry name" value="KH DOMAIN CONTAINING RNA BINDING PROTEIN"/>
    <property type="match status" value="1"/>
</dbReference>
<dbReference type="InterPro" id="IPR004087">
    <property type="entry name" value="KH_dom"/>
</dbReference>
<dbReference type="Proteomes" id="UP000070444">
    <property type="component" value="Unassembled WGS sequence"/>
</dbReference>
<organism evidence="5 6">
    <name type="scientific">Conidiobolus coronatus (strain ATCC 28846 / CBS 209.66 / NRRL 28638)</name>
    <name type="common">Delacroixia coronata</name>
    <dbReference type="NCBI Taxonomy" id="796925"/>
    <lineage>
        <taxon>Eukaryota</taxon>
        <taxon>Fungi</taxon>
        <taxon>Fungi incertae sedis</taxon>
        <taxon>Zoopagomycota</taxon>
        <taxon>Entomophthoromycotina</taxon>
        <taxon>Entomophthoromycetes</taxon>
        <taxon>Entomophthorales</taxon>
        <taxon>Ancylistaceae</taxon>
        <taxon>Conidiobolus</taxon>
    </lineage>
</organism>
<dbReference type="Pfam" id="PF00013">
    <property type="entry name" value="KH_1"/>
    <property type="match status" value="3"/>
</dbReference>
<feature type="compositionally biased region" description="Gly residues" evidence="3">
    <location>
        <begin position="497"/>
        <end position="509"/>
    </location>
</feature>
<evidence type="ECO:0000313" key="5">
    <source>
        <dbReference type="EMBL" id="KXN69090.1"/>
    </source>
</evidence>
<dbReference type="OrthoDB" id="5204190at2759"/>
<dbReference type="STRING" id="796925.A0A137P200"/>
<dbReference type="AlphaFoldDB" id="A0A137P200"/>
<evidence type="ECO:0000259" key="4">
    <source>
        <dbReference type="SMART" id="SM00322"/>
    </source>
</evidence>
<dbReference type="InterPro" id="IPR004088">
    <property type="entry name" value="KH_dom_type_1"/>
</dbReference>
<feature type="region of interest" description="Disordered" evidence="3">
    <location>
        <begin position="497"/>
        <end position="541"/>
    </location>
</feature>
<keyword evidence="2" id="KW-0694">RNA-binding</keyword>
<evidence type="ECO:0000256" key="1">
    <source>
        <dbReference type="ARBA" id="ARBA00022737"/>
    </source>
</evidence>
<name>A0A137P200_CONC2</name>
<dbReference type="SMART" id="SM00322">
    <property type="entry name" value="KH"/>
    <property type="match status" value="3"/>
</dbReference>